<dbReference type="InterPro" id="IPR003018">
    <property type="entry name" value="GAF"/>
</dbReference>
<dbReference type="InterPro" id="IPR050706">
    <property type="entry name" value="Cyclic-di-GMP_PDE-like"/>
</dbReference>
<sequence>MYRTSGQRQTESARNYVDFSAATPALDTLVSLAASTLGFSMAMVNILDETTIYTLAEVGLPDWYGPVNPSTTSHCRFVLQSDGVIGVPDSRRESAGHSLESATARRMAEIGVGSYLGVTLRGREGVPIGTLCVLDWEPHPIGDYAVETLRRFATVVENQLEMMRGSGRRVGHAPVSRIADALDRREIVPWFQPIVDLESGRIIALETLARWEGTDGSVQGPAAFMPAIVDSDLIIDVDHSVLQQAVELLPMWQKKIPGLMLNSNLSARHLGRQDRLDQLSCIVGSSGVAPESVVFELTETEAHTDMEHIGDFVDALRRGGFSVLLDDIGIGWSSLERLLHLPVDGFKIDTAIAAKLGTRTGDSMIRALAGLAADTGQKLIIEGIETPVQSRRAQELGCARAQGYFWSRPVPADRVSDMLNMHELGFLSA</sequence>
<proteinExistence type="predicted"/>
<dbReference type="InterPro" id="IPR029016">
    <property type="entry name" value="GAF-like_dom_sf"/>
</dbReference>
<comment type="caution">
    <text evidence="2">The sequence shown here is derived from an EMBL/GenBank/DDBJ whole genome shotgun (WGS) entry which is preliminary data.</text>
</comment>
<dbReference type="PANTHER" id="PTHR33121">
    <property type="entry name" value="CYCLIC DI-GMP PHOSPHODIESTERASE PDEF"/>
    <property type="match status" value="1"/>
</dbReference>
<dbReference type="SMART" id="SM00052">
    <property type="entry name" value="EAL"/>
    <property type="match status" value="1"/>
</dbReference>
<dbReference type="AlphaFoldDB" id="A0A917G7X4"/>
<keyword evidence="3" id="KW-1185">Reference proteome</keyword>
<dbReference type="Proteomes" id="UP000654257">
    <property type="component" value="Unassembled WGS sequence"/>
</dbReference>
<dbReference type="Pfam" id="PF01590">
    <property type="entry name" value="GAF"/>
    <property type="match status" value="1"/>
</dbReference>
<dbReference type="InterPro" id="IPR001633">
    <property type="entry name" value="EAL_dom"/>
</dbReference>
<evidence type="ECO:0000313" key="3">
    <source>
        <dbReference type="Proteomes" id="UP000654257"/>
    </source>
</evidence>
<dbReference type="SUPFAM" id="SSF141868">
    <property type="entry name" value="EAL domain-like"/>
    <property type="match status" value="1"/>
</dbReference>
<dbReference type="Pfam" id="PF00563">
    <property type="entry name" value="EAL"/>
    <property type="match status" value="1"/>
</dbReference>
<dbReference type="EMBL" id="BMCU01000007">
    <property type="protein sequence ID" value="GGG28062.1"/>
    <property type="molecule type" value="Genomic_DNA"/>
</dbReference>
<accession>A0A917G7X4</accession>
<dbReference type="RefSeq" id="WP_188547712.1">
    <property type="nucleotide sequence ID" value="NZ_BMCU01000007.1"/>
</dbReference>
<dbReference type="CDD" id="cd01948">
    <property type="entry name" value="EAL"/>
    <property type="match status" value="1"/>
</dbReference>
<protein>
    <recommendedName>
        <fullName evidence="1">EAL domain-containing protein</fullName>
    </recommendedName>
</protein>
<reference evidence="2" key="1">
    <citation type="journal article" date="2014" name="Int. J. Syst. Evol. Microbiol.">
        <title>Complete genome sequence of Corynebacterium casei LMG S-19264T (=DSM 44701T), isolated from a smear-ripened cheese.</title>
        <authorList>
            <consortium name="US DOE Joint Genome Institute (JGI-PGF)"/>
            <person name="Walter F."/>
            <person name="Albersmeier A."/>
            <person name="Kalinowski J."/>
            <person name="Ruckert C."/>
        </authorList>
    </citation>
    <scope>NUCLEOTIDE SEQUENCE</scope>
    <source>
        <strain evidence="2">CCM 7905</strain>
    </source>
</reference>
<gene>
    <name evidence="2" type="ORF">GCM10007304_47380</name>
</gene>
<dbReference type="PROSITE" id="PS50883">
    <property type="entry name" value="EAL"/>
    <property type="match status" value="1"/>
</dbReference>
<dbReference type="Gene3D" id="3.30.450.40">
    <property type="match status" value="1"/>
</dbReference>
<reference evidence="2" key="2">
    <citation type="submission" date="2020-09" db="EMBL/GenBank/DDBJ databases">
        <authorList>
            <person name="Sun Q."/>
            <person name="Sedlacek I."/>
        </authorList>
    </citation>
    <scope>NUCLEOTIDE SEQUENCE</scope>
    <source>
        <strain evidence="2">CCM 7905</strain>
    </source>
</reference>
<dbReference type="SUPFAM" id="SSF55781">
    <property type="entry name" value="GAF domain-like"/>
    <property type="match status" value="1"/>
</dbReference>
<organism evidence="2 3">
    <name type="scientific">Rhodococcoides trifolii</name>
    <dbReference type="NCBI Taxonomy" id="908250"/>
    <lineage>
        <taxon>Bacteria</taxon>
        <taxon>Bacillati</taxon>
        <taxon>Actinomycetota</taxon>
        <taxon>Actinomycetes</taxon>
        <taxon>Mycobacteriales</taxon>
        <taxon>Nocardiaceae</taxon>
        <taxon>Rhodococcoides</taxon>
    </lineage>
</organism>
<evidence type="ECO:0000313" key="2">
    <source>
        <dbReference type="EMBL" id="GGG28062.1"/>
    </source>
</evidence>
<dbReference type="Gene3D" id="3.20.20.450">
    <property type="entry name" value="EAL domain"/>
    <property type="match status" value="1"/>
</dbReference>
<dbReference type="PANTHER" id="PTHR33121:SF70">
    <property type="entry name" value="SIGNALING PROTEIN YKOW"/>
    <property type="match status" value="1"/>
</dbReference>
<dbReference type="GO" id="GO:0071111">
    <property type="term" value="F:cyclic-guanylate-specific phosphodiesterase activity"/>
    <property type="evidence" value="ECO:0007669"/>
    <property type="project" value="InterPro"/>
</dbReference>
<name>A0A917G7X4_9NOCA</name>
<dbReference type="InterPro" id="IPR035919">
    <property type="entry name" value="EAL_sf"/>
</dbReference>
<feature type="domain" description="EAL" evidence="1">
    <location>
        <begin position="171"/>
        <end position="423"/>
    </location>
</feature>
<evidence type="ECO:0000259" key="1">
    <source>
        <dbReference type="PROSITE" id="PS50883"/>
    </source>
</evidence>